<accession>A0ACD0NXB3</accession>
<name>A0ACD0NXB3_9BASI</name>
<reference evidence="1 2" key="1">
    <citation type="journal article" date="2018" name="Mol. Biol. Evol.">
        <title>Broad Genomic Sampling Reveals a Smut Pathogenic Ancestry of the Fungal Clade Ustilaginomycotina.</title>
        <authorList>
            <person name="Kijpornyongpan T."/>
            <person name="Mondo S.J."/>
            <person name="Barry K."/>
            <person name="Sandor L."/>
            <person name="Lee J."/>
            <person name="Lipzen A."/>
            <person name="Pangilinan J."/>
            <person name="LaButti K."/>
            <person name="Hainaut M."/>
            <person name="Henrissat B."/>
            <person name="Grigoriev I.V."/>
            <person name="Spatafora J.W."/>
            <person name="Aime M.C."/>
        </authorList>
    </citation>
    <scope>NUCLEOTIDE SEQUENCE [LARGE SCALE GENOMIC DNA]</scope>
    <source>
        <strain evidence="1 2">SA 807</strain>
    </source>
</reference>
<evidence type="ECO:0000313" key="1">
    <source>
        <dbReference type="EMBL" id="PWN50370.1"/>
    </source>
</evidence>
<evidence type="ECO:0000313" key="2">
    <source>
        <dbReference type="Proteomes" id="UP000245626"/>
    </source>
</evidence>
<dbReference type="EMBL" id="KZ819939">
    <property type="protein sequence ID" value="PWN50370.1"/>
    <property type="molecule type" value="Genomic_DNA"/>
</dbReference>
<keyword evidence="2" id="KW-1185">Reference proteome</keyword>
<gene>
    <name evidence="1" type="ORF">IE53DRAFT_315921</name>
</gene>
<dbReference type="Proteomes" id="UP000245626">
    <property type="component" value="Unassembled WGS sequence"/>
</dbReference>
<organism evidence="1 2">
    <name type="scientific">Violaceomyces palustris</name>
    <dbReference type="NCBI Taxonomy" id="1673888"/>
    <lineage>
        <taxon>Eukaryota</taxon>
        <taxon>Fungi</taxon>
        <taxon>Dikarya</taxon>
        <taxon>Basidiomycota</taxon>
        <taxon>Ustilaginomycotina</taxon>
        <taxon>Ustilaginomycetes</taxon>
        <taxon>Violaceomycetales</taxon>
        <taxon>Violaceomycetaceae</taxon>
        <taxon>Violaceomyces</taxon>
    </lineage>
</organism>
<proteinExistence type="predicted"/>
<sequence>MASLLLRLFHSDYFSPHLALSYLKTYSDNIGITYYLVSQLETAFPSQDVEFYWPQLCHLLITKPSESRALESFILRRCEESVHVALLTLWYFQASLSDLSSNPHTASFQVCHRIFNQCQRILFEDPLGETRQETGSSSRWSSSHWKSKLARKLSPSNPAPAIVGMGAVLASTPGMPKLASVSGTIAIEQGRGRLEGLEGAGTRRQTTDGSDDGFNERESFDSQEEEEEHSFAQNGQADGKLDPSRDRVRDGGIKSNGSNPQPEAQRAAAATSGMGQIDKGKKPDNAFASFALGFNELKDKAAAAVGDVFGQGFGHEASKTTSSNGRGAAPAPPWHPQKERSRVFSQKAANSRSVPNLLPARGSMSGFASSTTLPSESASQTEAMLALYDAEARRRLLRSNYCRVQTQFLLSLQDISSRLLLLPKPARLSALRAELTALNHKLPSEVCFPLWCTADDKDGAEGEIDPTAAQSAKREKDTTSGRHHRVVRINPSEAVVLNSADRVPFLLHVEVLNNDLDFDPERRQNRESLRKLVAEEDVRRRKTAFARASHVKLNETSGTEPESGTVKHLSEEMARTRTASPAPEKGGSSAAQVAAQIPPLGDTSLSFEPQSQLRSDTGAADSPEPPTTPPPMPEEEEVDLTEQAYGSDLAGFGEERDPSSSDEDDLAERNRTHDTAAWTYAKVKVGGASPEQHNRRPSIVGGHQGRKRDFSLDEYAERMRTAAIMLAQLNKSTNAGAQPVVTHNPHVSATAQGGWSSWIIGTSWASTNAPSENSDVGQGSAAGVKSLGNGSAAKAAPRVSIAGNETSAAQAVLAHGGSKLMHADTEGIRKRIMQEMMALEEERMQRMKMGGRNLGRHRGPNRGIEDEETVLRAVNKDDPSAAMFREPWAAKKARIRSTSPYGHLPSWDVFSVIVKTGADLRQEQLAVQLINEFGRIWKETGSRCWVRYFRILVTSEDSGLMETISDAVSIHSIKKDAYSRHVNEGKISTYSLYDHYTDTFGDPSSAKFGKARDKFIESLAGYSIISYLLQIKDRHNGNILVDSDGRLIREFRPRSWKGEGGED</sequence>
<protein>
    <submittedName>
        <fullName evidence="1">Uncharacterized protein</fullName>
    </submittedName>
</protein>